<feature type="domain" description="Thioredoxin" evidence="8">
    <location>
        <begin position="16"/>
        <end position="142"/>
    </location>
</feature>
<keyword evidence="10" id="KW-1185">Reference proteome</keyword>
<dbReference type="OrthoDB" id="427280at2759"/>
<comment type="subcellular location">
    <subcellularLocation>
        <location evidence="1">Endoplasmic reticulum membrane</location>
        <topology evidence="1">Single-pass membrane protein</topology>
    </subcellularLocation>
</comment>
<evidence type="ECO:0000256" key="1">
    <source>
        <dbReference type="ARBA" id="ARBA00004389"/>
    </source>
</evidence>
<feature type="chain" id="PRO_5007295844" evidence="7">
    <location>
        <begin position="34"/>
        <end position="600"/>
    </location>
</feature>
<dbReference type="InterPro" id="IPR052250">
    <property type="entry name" value="PDI_TMX3"/>
</dbReference>
<name>A0A139A1Q7_GONPJ</name>
<evidence type="ECO:0000256" key="7">
    <source>
        <dbReference type="SAM" id="SignalP"/>
    </source>
</evidence>
<dbReference type="GO" id="GO:0005789">
    <property type="term" value="C:endoplasmic reticulum membrane"/>
    <property type="evidence" value="ECO:0007669"/>
    <property type="project" value="UniProtKB-SubCell"/>
</dbReference>
<feature type="signal peptide" evidence="7">
    <location>
        <begin position="1"/>
        <end position="33"/>
    </location>
</feature>
<evidence type="ECO:0000256" key="3">
    <source>
        <dbReference type="ARBA" id="ARBA00022989"/>
    </source>
</evidence>
<dbReference type="Pfam" id="PF00085">
    <property type="entry name" value="Thioredoxin"/>
    <property type="match status" value="2"/>
</dbReference>
<dbReference type="PROSITE" id="PS00194">
    <property type="entry name" value="THIOREDOXIN_1"/>
    <property type="match status" value="1"/>
</dbReference>
<dbReference type="PRINTS" id="PR00421">
    <property type="entry name" value="THIOREDOXIN"/>
</dbReference>
<dbReference type="SUPFAM" id="SSF52833">
    <property type="entry name" value="Thioredoxin-like"/>
    <property type="match status" value="3"/>
</dbReference>
<dbReference type="CDD" id="cd02961">
    <property type="entry name" value="PDI_a_family"/>
    <property type="match status" value="1"/>
</dbReference>
<dbReference type="OMA" id="IFVYFYD"/>
<evidence type="ECO:0000313" key="9">
    <source>
        <dbReference type="EMBL" id="KXS10568.1"/>
    </source>
</evidence>
<keyword evidence="7" id="KW-0732">Signal</keyword>
<dbReference type="InterPro" id="IPR036249">
    <property type="entry name" value="Thioredoxin-like_sf"/>
</dbReference>
<comment type="function">
    <text evidence="5">Probable disulfide isomerase, which participates in the folding of proteins containing disulfide bonds. May act as a dithiol oxidase. Acts as a regulator of endoplasmic reticulum-mitochondria contact sites via its ability to regulate redox signals.</text>
</comment>
<evidence type="ECO:0000256" key="2">
    <source>
        <dbReference type="ARBA" id="ARBA00022692"/>
    </source>
</evidence>
<accession>A0A139A1Q7</accession>
<organism evidence="9 10">
    <name type="scientific">Gonapodya prolifera (strain JEL478)</name>
    <name type="common">Monoblepharis prolifera</name>
    <dbReference type="NCBI Taxonomy" id="1344416"/>
    <lineage>
        <taxon>Eukaryota</taxon>
        <taxon>Fungi</taxon>
        <taxon>Fungi incertae sedis</taxon>
        <taxon>Chytridiomycota</taxon>
        <taxon>Chytridiomycota incertae sedis</taxon>
        <taxon>Monoblepharidomycetes</taxon>
        <taxon>Monoblepharidales</taxon>
        <taxon>Gonapodyaceae</taxon>
        <taxon>Gonapodya</taxon>
    </lineage>
</organism>
<feature type="domain" description="Thioredoxin" evidence="8">
    <location>
        <begin position="159"/>
        <end position="290"/>
    </location>
</feature>
<dbReference type="PANTHER" id="PTHR46426:SF1">
    <property type="entry name" value="PROTEIN DISULFIDE-ISOMERASE TMX3"/>
    <property type="match status" value="1"/>
</dbReference>
<keyword evidence="4 6" id="KW-0472">Membrane</keyword>
<gene>
    <name evidence="9" type="ORF">M427DRAFT_61930</name>
</gene>
<dbReference type="PANTHER" id="PTHR46426">
    <property type="entry name" value="PROTEIN DISULFIDE-ISOMERASE TMX3"/>
    <property type="match status" value="1"/>
</dbReference>
<evidence type="ECO:0000313" key="10">
    <source>
        <dbReference type="Proteomes" id="UP000070544"/>
    </source>
</evidence>
<proteinExistence type="predicted"/>
<protein>
    <submittedName>
        <fullName evidence="9">Thioredoxin-domain-containing protein</fullName>
    </submittedName>
</protein>
<dbReference type="PROSITE" id="PS51352">
    <property type="entry name" value="THIOREDOXIN_2"/>
    <property type="match status" value="2"/>
</dbReference>
<feature type="transmembrane region" description="Helical" evidence="6">
    <location>
        <begin position="558"/>
        <end position="577"/>
    </location>
</feature>
<evidence type="ECO:0000256" key="4">
    <source>
        <dbReference type="ARBA" id="ARBA00023136"/>
    </source>
</evidence>
<dbReference type="InterPro" id="IPR013766">
    <property type="entry name" value="Thioredoxin_domain"/>
</dbReference>
<dbReference type="InterPro" id="IPR017937">
    <property type="entry name" value="Thioredoxin_CS"/>
</dbReference>
<sequence>MERRRVTRRAVTSIVAIVALALFLLIASEPVDGAIHLLKDEEFAATTSKGTWFVFFGASWCPHCQHLTPLWEKLTDKLGPELKKNDFHIAKVECTENDGLCKRHNVKSYPTLILFAEGQRIDTHEGSKTFEELKSYAQSHVKKAPSVPLLSTVAKRLAAAHSSAHPKSSVPPNPNGRVVSLTQATFDTSLGLSESEGDDEVSSGPWFVEFFAPWCGHCQKLAPIWDEVADKLRGKVGVGKVDCTVEKTLASRFKIRGYPTLIFLERGLPVEYNGPRTRDALVEFAESGTRPAILPIDQKKLEEATSKDEVVFLLAFDPEKIADEALYPYLYSASALRSTNRFFASGDPSILPSHAVSSSDHSQGVVFVLRDNGATIIRFNGDIADASALPEWINQHRKPVLPLIDQSNANEVLAGQDGKLGAVLLDDLRRPNRAEVEKEVREAARAYASAQSAHDGKREVNWGVLDAISWAKYVERQFGVKKGDLPKFVIVDAELDQFYDSDANGKLIDLKSGAIEEAVRKAAAGELPGRSTENFFVRPLKRVGRALNRAALWLNGKWPYIFAALLVPFAYVFYLLWKEHGALTEAEEAGARKPVQNKGD</sequence>
<dbReference type="Pfam" id="PF13848">
    <property type="entry name" value="Thioredoxin_6"/>
    <property type="match status" value="1"/>
</dbReference>
<dbReference type="Proteomes" id="UP000070544">
    <property type="component" value="Unassembled WGS sequence"/>
</dbReference>
<reference evidence="9 10" key="1">
    <citation type="journal article" date="2015" name="Genome Biol. Evol.">
        <title>Phylogenomic analyses indicate that early fungi evolved digesting cell walls of algal ancestors of land plants.</title>
        <authorList>
            <person name="Chang Y."/>
            <person name="Wang S."/>
            <person name="Sekimoto S."/>
            <person name="Aerts A.L."/>
            <person name="Choi C."/>
            <person name="Clum A."/>
            <person name="LaButti K.M."/>
            <person name="Lindquist E.A."/>
            <person name="Yee Ngan C."/>
            <person name="Ohm R.A."/>
            <person name="Salamov A.A."/>
            <person name="Grigoriev I.V."/>
            <person name="Spatafora J.W."/>
            <person name="Berbee M.L."/>
        </authorList>
    </citation>
    <scope>NUCLEOTIDE SEQUENCE [LARGE SCALE GENOMIC DNA]</scope>
    <source>
        <strain evidence="9 10">JEL478</strain>
    </source>
</reference>
<evidence type="ECO:0000256" key="6">
    <source>
        <dbReference type="SAM" id="Phobius"/>
    </source>
</evidence>
<evidence type="ECO:0000259" key="8">
    <source>
        <dbReference type="PROSITE" id="PS51352"/>
    </source>
</evidence>
<dbReference type="Gene3D" id="3.40.30.10">
    <property type="entry name" value="Glutaredoxin"/>
    <property type="match status" value="3"/>
</dbReference>
<dbReference type="AlphaFoldDB" id="A0A139A1Q7"/>
<dbReference type="EMBL" id="KQ965820">
    <property type="protein sequence ID" value="KXS10568.1"/>
    <property type="molecule type" value="Genomic_DNA"/>
</dbReference>
<evidence type="ECO:0000256" key="5">
    <source>
        <dbReference type="ARBA" id="ARBA00045246"/>
    </source>
</evidence>
<dbReference type="STRING" id="1344416.A0A139A1Q7"/>
<keyword evidence="2 6" id="KW-0812">Transmembrane</keyword>
<keyword evidence="3 6" id="KW-1133">Transmembrane helix</keyword>